<name>A0A0A8ZSJ2_ARUDO</name>
<accession>A0A0A8ZSJ2</accession>
<sequence length="38" mass="4265">MNELTSSMQMEIQKISSWISYAQSACSAEWNGVLLVNN</sequence>
<evidence type="ECO:0000313" key="1">
    <source>
        <dbReference type="EMBL" id="JAD39735.1"/>
    </source>
</evidence>
<proteinExistence type="predicted"/>
<dbReference type="AlphaFoldDB" id="A0A0A8ZSJ2"/>
<protein>
    <submittedName>
        <fullName evidence="1">Uncharacterized protein</fullName>
    </submittedName>
</protein>
<dbReference type="EMBL" id="GBRH01258160">
    <property type="protein sequence ID" value="JAD39735.1"/>
    <property type="molecule type" value="Transcribed_RNA"/>
</dbReference>
<organism evidence="1">
    <name type="scientific">Arundo donax</name>
    <name type="common">Giant reed</name>
    <name type="synonym">Donax arundinaceus</name>
    <dbReference type="NCBI Taxonomy" id="35708"/>
    <lineage>
        <taxon>Eukaryota</taxon>
        <taxon>Viridiplantae</taxon>
        <taxon>Streptophyta</taxon>
        <taxon>Embryophyta</taxon>
        <taxon>Tracheophyta</taxon>
        <taxon>Spermatophyta</taxon>
        <taxon>Magnoliopsida</taxon>
        <taxon>Liliopsida</taxon>
        <taxon>Poales</taxon>
        <taxon>Poaceae</taxon>
        <taxon>PACMAD clade</taxon>
        <taxon>Arundinoideae</taxon>
        <taxon>Arundineae</taxon>
        <taxon>Arundo</taxon>
    </lineage>
</organism>
<reference evidence="1" key="1">
    <citation type="submission" date="2014-09" db="EMBL/GenBank/DDBJ databases">
        <authorList>
            <person name="Magalhaes I.L.F."/>
            <person name="Oliveira U."/>
            <person name="Santos F.R."/>
            <person name="Vidigal T.H.D.A."/>
            <person name="Brescovit A.D."/>
            <person name="Santos A.J."/>
        </authorList>
    </citation>
    <scope>NUCLEOTIDE SEQUENCE</scope>
    <source>
        <tissue evidence="1">Shoot tissue taken approximately 20 cm above the soil surface</tissue>
    </source>
</reference>
<reference evidence="1" key="2">
    <citation type="journal article" date="2015" name="Data Brief">
        <title>Shoot transcriptome of the giant reed, Arundo donax.</title>
        <authorList>
            <person name="Barrero R.A."/>
            <person name="Guerrero F.D."/>
            <person name="Moolhuijzen P."/>
            <person name="Goolsby J.A."/>
            <person name="Tidwell J."/>
            <person name="Bellgard S.E."/>
            <person name="Bellgard M.I."/>
        </authorList>
    </citation>
    <scope>NUCLEOTIDE SEQUENCE</scope>
    <source>
        <tissue evidence="1">Shoot tissue taken approximately 20 cm above the soil surface</tissue>
    </source>
</reference>